<name>A0A6L4WWC9_9BACT</name>
<sequence length="152" mass="17966">MSITSKRRKMQKLYKALTLIALIFAITIMINTENLEKLYKTYEFKTELEHEYFIYPMNLNIDGFVEFEGYKNNECSKSLVTTSSNVDFSNKVSFDRYKAVAYYYEGKLHVANYIKKYTTLELLNDYITFCANEVKSNRSQSIENLKSWNKTN</sequence>
<keyword evidence="1" id="KW-0812">Transmembrane</keyword>
<dbReference type="Proteomes" id="UP000472839">
    <property type="component" value="Unassembled WGS sequence"/>
</dbReference>
<accession>A0A6L4WWC9</accession>
<organism evidence="2 3">
    <name type="scientific">Poseidonibacter ostreae</name>
    <dbReference type="NCBI Taxonomy" id="2654171"/>
    <lineage>
        <taxon>Bacteria</taxon>
        <taxon>Pseudomonadati</taxon>
        <taxon>Campylobacterota</taxon>
        <taxon>Epsilonproteobacteria</taxon>
        <taxon>Campylobacterales</taxon>
        <taxon>Arcobacteraceae</taxon>
        <taxon>Poseidonibacter</taxon>
    </lineage>
</organism>
<dbReference type="AlphaFoldDB" id="A0A6L4WWC9"/>
<feature type="transmembrane region" description="Helical" evidence="1">
    <location>
        <begin position="12"/>
        <end position="30"/>
    </location>
</feature>
<reference evidence="2 3" key="1">
    <citation type="submission" date="2019-10" db="EMBL/GenBank/DDBJ databases">
        <title>Poseidonibacter ostreae sp. nov., isolated from the gut of the Ostrea denselamellosa.</title>
        <authorList>
            <person name="Choi A."/>
        </authorList>
    </citation>
    <scope>NUCLEOTIDE SEQUENCE [LARGE SCALE GENOMIC DNA]</scope>
    <source>
        <strain evidence="2 3">SJOD-M-33</strain>
    </source>
</reference>
<protein>
    <submittedName>
        <fullName evidence="2">Uncharacterized protein</fullName>
    </submittedName>
</protein>
<evidence type="ECO:0000313" key="3">
    <source>
        <dbReference type="Proteomes" id="UP000472839"/>
    </source>
</evidence>
<keyword evidence="1" id="KW-1133">Transmembrane helix</keyword>
<keyword evidence="1" id="KW-0472">Membrane</keyword>
<gene>
    <name evidence="2" type="ORF">GBG19_00570</name>
</gene>
<proteinExistence type="predicted"/>
<dbReference type="RefSeq" id="WP_152279465.1">
    <property type="nucleotide sequence ID" value="NZ_WFKK01000001.1"/>
</dbReference>
<comment type="caution">
    <text evidence="2">The sequence shown here is derived from an EMBL/GenBank/DDBJ whole genome shotgun (WGS) entry which is preliminary data.</text>
</comment>
<dbReference type="EMBL" id="WFKK01000001">
    <property type="protein sequence ID" value="KAB7891362.1"/>
    <property type="molecule type" value="Genomic_DNA"/>
</dbReference>
<evidence type="ECO:0000256" key="1">
    <source>
        <dbReference type="SAM" id="Phobius"/>
    </source>
</evidence>
<evidence type="ECO:0000313" key="2">
    <source>
        <dbReference type="EMBL" id="KAB7891362.1"/>
    </source>
</evidence>